<dbReference type="EMBL" id="CAKXAJ010019026">
    <property type="protein sequence ID" value="CAH2218093.1"/>
    <property type="molecule type" value="Genomic_DNA"/>
</dbReference>
<dbReference type="GO" id="GO:0003723">
    <property type="term" value="F:RNA binding"/>
    <property type="evidence" value="ECO:0007669"/>
    <property type="project" value="InterPro"/>
</dbReference>
<gene>
    <name evidence="2" type="primary">jg25934</name>
    <name evidence="2" type="ORF">PAEG_LOCUS5941</name>
</gene>
<dbReference type="AlphaFoldDB" id="A0A8S4QTE4"/>
<dbReference type="InterPro" id="IPR020103">
    <property type="entry name" value="PsdUridine_synth_cat_dom_sf"/>
</dbReference>
<sequence length="191" mass="22186">MKARYLTFFSYIGTKFRSSEKLWLKEGRNYPDPESVQGLMELALLKIRPLNYPNLTLSSRTDGGVHALKSSAHFDLERKGEDVFESNYVTYEMNKYFFKNDISIIVRTCLRVNDNFSARFNALSRTYLYRLAVLKPEVASKDKTTIASYIPIEEWKRWLEEYRGDVYLGASPARLGPRLRRTSEFGGLIGR</sequence>
<keyword evidence="3" id="KW-1185">Reference proteome</keyword>
<name>A0A8S4QTE4_9NEOP</name>
<reference evidence="2" key="1">
    <citation type="submission" date="2022-03" db="EMBL/GenBank/DDBJ databases">
        <authorList>
            <person name="Lindestad O."/>
        </authorList>
    </citation>
    <scope>NUCLEOTIDE SEQUENCE</scope>
</reference>
<evidence type="ECO:0000313" key="2">
    <source>
        <dbReference type="EMBL" id="CAH2218093.1"/>
    </source>
</evidence>
<dbReference type="Gene3D" id="3.30.70.580">
    <property type="entry name" value="Pseudouridine synthase I, catalytic domain, N-terminal subdomain"/>
    <property type="match status" value="1"/>
</dbReference>
<evidence type="ECO:0000256" key="1">
    <source>
        <dbReference type="ARBA" id="ARBA00023235"/>
    </source>
</evidence>
<dbReference type="PANTHER" id="PTHR11142">
    <property type="entry name" value="PSEUDOURIDYLATE SYNTHASE"/>
    <property type="match status" value="1"/>
</dbReference>
<accession>A0A8S4QTE4</accession>
<dbReference type="InterPro" id="IPR020094">
    <property type="entry name" value="TruA/RsuA/RluB/E/F_N"/>
</dbReference>
<dbReference type="InterPro" id="IPR001406">
    <property type="entry name" value="PsdUridine_synth_TruA"/>
</dbReference>
<organism evidence="2 3">
    <name type="scientific">Pararge aegeria aegeria</name>
    <dbReference type="NCBI Taxonomy" id="348720"/>
    <lineage>
        <taxon>Eukaryota</taxon>
        <taxon>Metazoa</taxon>
        <taxon>Ecdysozoa</taxon>
        <taxon>Arthropoda</taxon>
        <taxon>Hexapoda</taxon>
        <taxon>Insecta</taxon>
        <taxon>Pterygota</taxon>
        <taxon>Neoptera</taxon>
        <taxon>Endopterygota</taxon>
        <taxon>Lepidoptera</taxon>
        <taxon>Glossata</taxon>
        <taxon>Ditrysia</taxon>
        <taxon>Papilionoidea</taxon>
        <taxon>Nymphalidae</taxon>
        <taxon>Satyrinae</taxon>
        <taxon>Satyrini</taxon>
        <taxon>Parargina</taxon>
        <taxon>Pararge</taxon>
    </lineage>
</organism>
<evidence type="ECO:0000313" key="3">
    <source>
        <dbReference type="Proteomes" id="UP000838756"/>
    </source>
</evidence>
<dbReference type="GO" id="GO:0009982">
    <property type="term" value="F:pseudouridine synthase activity"/>
    <property type="evidence" value="ECO:0007669"/>
    <property type="project" value="InterPro"/>
</dbReference>
<dbReference type="SUPFAM" id="SSF55120">
    <property type="entry name" value="Pseudouridine synthase"/>
    <property type="match status" value="1"/>
</dbReference>
<proteinExistence type="predicted"/>
<dbReference type="GO" id="GO:0031119">
    <property type="term" value="P:tRNA pseudouridine synthesis"/>
    <property type="evidence" value="ECO:0007669"/>
    <property type="project" value="TreeGrafter"/>
</dbReference>
<dbReference type="Proteomes" id="UP000838756">
    <property type="component" value="Unassembled WGS sequence"/>
</dbReference>
<keyword evidence="1" id="KW-0413">Isomerase</keyword>
<dbReference type="OrthoDB" id="271910at2759"/>
<dbReference type="PANTHER" id="PTHR11142:SF0">
    <property type="entry name" value="TRNA PSEUDOURIDINE SYNTHASE-LIKE 1"/>
    <property type="match status" value="1"/>
</dbReference>
<comment type="caution">
    <text evidence="2">The sequence shown here is derived from an EMBL/GenBank/DDBJ whole genome shotgun (WGS) entry which is preliminary data.</text>
</comment>
<protein>
    <submittedName>
        <fullName evidence="2">Jg25934 protein</fullName>
    </submittedName>
</protein>